<gene>
    <name evidence="2" type="ORF">EVAR_9649_1</name>
</gene>
<feature type="compositionally biased region" description="Polar residues" evidence="1">
    <location>
        <begin position="181"/>
        <end position="190"/>
    </location>
</feature>
<dbReference type="InterPro" id="IPR035914">
    <property type="entry name" value="Sperma_CUB_dom_sf"/>
</dbReference>
<name>A0A4C1TMT2_EUMVA</name>
<evidence type="ECO:0000256" key="1">
    <source>
        <dbReference type="SAM" id="MobiDB-lite"/>
    </source>
</evidence>
<protein>
    <recommendedName>
        <fullName evidence="4">CUB domain-containing protein</fullName>
    </recommendedName>
</protein>
<dbReference type="AlphaFoldDB" id="A0A4C1TMT2"/>
<dbReference type="Gene3D" id="2.60.120.290">
    <property type="entry name" value="Spermadhesin, CUB domain"/>
    <property type="match status" value="1"/>
</dbReference>
<reference evidence="2 3" key="1">
    <citation type="journal article" date="2019" name="Commun. Biol.">
        <title>The bagworm genome reveals a unique fibroin gene that provides high tensile strength.</title>
        <authorList>
            <person name="Kono N."/>
            <person name="Nakamura H."/>
            <person name="Ohtoshi R."/>
            <person name="Tomita M."/>
            <person name="Numata K."/>
            <person name="Arakawa K."/>
        </authorList>
    </citation>
    <scope>NUCLEOTIDE SEQUENCE [LARGE SCALE GENOMIC DNA]</scope>
</reference>
<dbReference type="EMBL" id="BGZK01000066">
    <property type="protein sequence ID" value="GBP14748.1"/>
    <property type="molecule type" value="Genomic_DNA"/>
</dbReference>
<dbReference type="STRING" id="151549.A0A4C1TMT2"/>
<evidence type="ECO:0000313" key="2">
    <source>
        <dbReference type="EMBL" id="GBP14748.1"/>
    </source>
</evidence>
<evidence type="ECO:0008006" key="4">
    <source>
        <dbReference type="Google" id="ProtNLM"/>
    </source>
</evidence>
<dbReference type="Proteomes" id="UP000299102">
    <property type="component" value="Unassembled WGS sequence"/>
</dbReference>
<accession>A0A4C1TMT2</accession>
<sequence>MASSLVVSNFKKVSAQRNGLSTTIAACRRLNAITVPILVPPYHDWERRTNRQSQKKGAFWYRIGNGIVILIMADKVVDRRAKGERDSLYFRAGAFADGSCTCSRGDYLKVYWEVQGPGPPGAINERSAWARALCGGRADAPPALYSPGPALVLEFHSGQQRHNSTGFVGTFSFIDRHKSPKNMSGSSYSLFSGDAPVSKRPRGALFSELN</sequence>
<proteinExistence type="predicted"/>
<organism evidence="2 3">
    <name type="scientific">Eumeta variegata</name>
    <name type="common">Bagworm moth</name>
    <name type="synonym">Eumeta japonica</name>
    <dbReference type="NCBI Taxonomy" id="151549"/>
    <lineage>
        <taxon>Eukaryota</taxon>
        <taxon>Metazoa</taxon>
        <taxon>Ecdysozoa</taxon>
        <taxon>Arthropoda</taxon>
        <taxon>Hexapoda</taxon>
        <taxon>Insecta</taxon>
        <taxon>Pterygota</taxon>
        <taxon>Neoptera</taxon>
        <taxon>Endopterygota</taxon>
        <taxon>Lepidoptera</taxon>
        <taxon>Glossata</taxon>
        <taxon>Ditrysia</taxon>
        <taxon>Tineoidea</taxon>
        <taxon>Psychidae</taxon>
        <taxon>Oiketicinae</taxon>
        <taxon>Eumeta</taxon>
    </lineage>
</organism>
<dbReference type="OrthoDB" id="6369184at2759"/>
<evidence type="ECO:0000313" key="3">
    <source>
        <dbReference type="Proteomes" id="UP000299102"/>
    </source>
</evidence>
<comment type="caution">
    <text evidence="2">The sequence shown here is derived from an EMBL/GenBank/DDBJ whole genome shotgun (WGS) entry which is preliminary data.</text>
</comment>
<keyword evidence="3" id="KW-1185">Reference proteome</keyword>
<feature type="region of interest" description="Disordered" evidence="1">
    <location>
        <begin position="180"/>
        <end position="210"/>
    </location>
</feature>